<dbReference type="CDD" id="cd00048">
    <property type="entry name" value="DSRM_SF"/>
    <property type="match status" value="1"/>
</dbReference>
<keyword evidence="5" id="KW-1185">Reference proteome</keyword>
<reference evidence="4 5" key="1">
    <citation type="submission" date="2013-12" db="EMBL/GenBank/DDBJ databases">
        <title>Draft genome of the parsitic nematode Ancylostoma duodenale.</title>
        <authorList>
            <person name="Mitreva M."/>
        </authorList>
    </citation>
    <scope>NUCLEOTIDE SEQUENCE [LARGE SCALE GENOMIC DNA]</scope>
    <source>
        <strain evidence="4 5">Zhejiang</strain>
    </source>
</reference>
<dbReference type="GO" id="GO:0008251">
    <property type="term" value="F:tRNA-specific adenosine deaminase activity"/>
    <property type="evidence" value="ECO:0007669"/>
    <property type="project" value="TreeGrafter"/>
</dbReference>
<dbReference type="EMBL" id="KN732261">
    <property type="protein sequence ID" value="KIH59169.1"/>
    <property type="molecule type" value="Genomic_DNA"/>
</dbReference>
<dbReference type="Pfam" id="PF00035">
    <property type="entry name" value="dsrm"/>
    <property type="match status" value="1"/>
</dbReference>
<keyword evidence="1" id="KW-0694">RNA-binding</keyword>
<feature type="domain" description="DRBM" evidence="2">
    <location>
        <begin position="202"/>
        <end position="238"/>
    </location>
</feature>
<dbReference type="InterPro" id="IPR014720">
    <property type="entry name" value="dsRBD_dom"/>
</dbReference>
<dbReference type="Pfam" id="PF02137">
    <property type="entry name" value="A_deamin"/>
    <property type="match status" value="1"/>
</dbReference>
<organism evidence="4 5">
    <name type="scientific">Ancylostoma duodenale</name>
    <dbReference type="NCBI Taxonomy" id="51022"/>
    <lineage>
        <taxon>Eukaryota</taxon>
        <taxon>Metazoa</taxon>
        <taxon>Ecdysozoa</taxon>
        <taxon>Nematoda</taxon>
        <taxon>Chromadorea</taxon>
        <taxon>Rhabditida</taxon>
        <taxon>Rhabditina</taxon>
        <taxon>Rhabditomorpha</taxon>
        <taxon>Strongyloidea</taxon>
        <taxon>Ancylostomatidae</taxon>
        <taxon>Ancylostomatinae</taxon>
        <taxon>Ancylostoma</taxon>
    </lineage>
</organism>
<evidence type="ECO:0008006" key="6">
    <source>
        <dbReference type="Google" id="ProtNLM"/>
    </source>
</evidence>
<dbReference type="PANTHER" id="PTHR10910">
    <property type="entry name" value="EUKARYOTE SPECIFIC DSRNA BINDING PROTEIN"/>
    <property type="match status" value="1"/>
</dbReference>
<gene>
    <name evidence="4" type="ORF">ANCDUO_10612</name>
</gene>
<dbReference type="GO" id="GO:0006396">
    <property type="term" value="P:RNA processing"/>
    <property type="evidence" value="ECO:0007669"/>
    <property type="project" value="InterPro"/>
</dbReference>
<dbReference type="Proteomes" id="UP000054047">
    <property type="component" value="Unassembled WGS sequence"/>
</dbReference>
<accession>A0A0C2GJW9</accession>
<evidence type="ECO:0000259" key="2">
    <source>
        <dbReference type="PROSITE" id="PS50137"/>
    </source>
</evidence>
<dbReference type="SMART" id="SM00358">
    <property type="entry name" value="DSRM"/>
    <property type="match status" value="1"/>
</dbReference>
<dbReference type="PANTHER" id="PTHR10910:SF144">
    <property type="entry name" value="A TO I EDITASE DOMAIN-CONTAINING PROTEIN-RELATED"/>
    <property type="match status" value="1"/>
</dbReference>
<dbReference type="SUPFAM" id="SSF54768">
    <property type="entry name" value="dsRNA-binding domain-like"/>
    <property type="match status" value="1"/>
</dbReference>
<dbReference type="Gene3D" id="3.30.160.20">
    <property type="match status" value="1"/>
</dbReference>
<dbReference type="AlphaFoldDB" id="A0A0C2GJW9"/>
<dbReference type="GO" id="GO:0003725">
    <property type="term" value="F:double-stranded RNA binding"/>
    <property type="evidence" value="ECO:0007669"/>
    <property type="project" value="TreeGrafter"/>
</dbReference>
<dbReference type="InterPro" id="IPR002466">
    <property type="entry name" value="A_deamin"/>
</dbReference>
<name>A0A0C2GJW9_9BILA</name>
<dbReference type="GO" id="GO:0003726">
    <property type="term" value="F:double-stranded RNA adenosine deaminase activity"/>
    <property type="evidence" value="ECO:0007669"/>
    <property type="project" value="TreeGrafter"/>
</dbReference>
<proteinExistence type="predicted"/>
<feature type="domain" description="A to I editase" evidence="3">
    <location>
        <begin position="309"/>
        <end position="386"/>
    </location>
</feature>
<dbReference type="PROSITE" id="PS50137">
    <property type="entry name" value="DS_RBD"/>
    <property type="match status" value="1"/>
</dbReference>
<evidence type="ECO:0000313" key="5">
    <source>
        <dbReference type="Proteomes" id="UP000054047"/>
    </source>
</evidence>
<dbReference type="OrthoDB" id="10268011at2759"/>
<dbReference type="GO" id="GO:0005737">
    <property type="term" value="C:cytoplasm"/>
    <property type="evidence" value="ECO:0007669"/>
    <property type="project" value="TreeGrafter"/>
</dbReference>
<evidence type="ECO:0000313" key="4">
    <source>
        <dbReference type="EMBL" id="KIH59169.1"/>
    </source>
</evidence>
<dbReference type="PROSITE" id="PS50141">
    <property type="entry name" value="A_DEAMIN_EDITASE"/>
    <property type="match status" value="1"/>
</dbReference>
<evidence type="ECO:0000256" key="1">
    <source>
        <dbReference type="PROSITE-ProRule" id="PRU00266"/>
    </source>
</evidence>
<feature type="non-terminal residue" evidence="4">
    <location>
        <position position="1"/>
    </location>
</feature>
<evidence type="ECO:0000259" key="3">
    <source>
        <dbReference type="PROSITE" id="PS50141"/>
    </source>
</evidence>
<dbReference type="GO" id="GO:0006382">
    <property type="term" value="P:adenosine to inosine editing"/>
    <property type="evidence" value="ECO:0007669"/>
    <property type="project" value="TreeGrafter"/>
</dbReference>
<sequence>ALLDLFNVPQSEIRRIVRRHLMGKLTDMPIIQTLYQVAHLCGCEVAFKVDIATEQKAVGHAAPTFVAVCTLTDHSKLDPGSDSVIGFTAVFEEFKIVRKSNVGSPVTFLRDVDDKKVEFTSPPSRSKHEAKEYAAHELLRSHFDIDPPAVAAERPPSVEQPVPPCQKLHVLLAKQNRSVTPNIKYEDLGLADDTVSQMGTIFKSKLIINDKEEFIGSGKSKKAAKNDAAMLALKKIFMFDYNNPESEPVIETPPRGRRGKNGSSQLCFDVAEYAKREYYSMCNFYAVKHSTEVAAFFLVNELDEKRLVAIGSSRPGTVDGQTVGTARGTAIIHFDPIILARRSLMRYLINEVGKVGDPKCIFVRGEDGMLRLNEGLRLVLYATYAPNCSYSCKEASVKKLSVLG</sequence>
<protein>
    <recommendedName>
        <fullName evidence="6">DRBM domain-containing protein</fullName>
    </recommendedName>
</protein>
<dbReference type="GO" id="GO:0005730">
    <property type="term" value="C:nucleolus"/>
    <property type="evidence" value="ECO:0007669"/>
    <property type="project" value="TreeGrafter"/>
</dbReference>